<keyword evidence="1" id="KW-1185">Reference proteome</keyword>
<protein>
    <submittedName>
        <fullName evidence="2">Uncharacterized protein LOC107806741</fullName>
    </submittedName>
</protein>
<dbReference type="RefSeq" id="XP_075077210.1">
    <property type="nucleotide sequence ID" value="XM_075221109.1"/>
</dbReference>
<accession>A0AC58RWT6</accession>
<proteinExistence type="predicted"/>
<organism evidence="1 2">
    <name type="scientific">Nicotiana tabacum</name>
    <name type="common">Common tobacco</name>
    <dbReference type="NCBI Taxonomy" id="4097"/>
    <lineage>
        <taxon>Eukaryota</taxon>
        <taxon>Viridiplantae</taxon>
        <taxon>Streptophyta</taxon>
        <taxon>Embryophyta</taxon>
        <taxon>Tracheophyta</taxon>
        <taxon>Spermatophyta</taxon>
        <taxon>Magnoliopsida</taxon>
        <taxon>eudicotyledons</taxon>
        <taxon>Gunneridae</taxon>
        <taxon>Pentapetalae</taxon>
        <taxon>asterids</taxon>
        <taxon>lamiids</taxon>
        <taxon>Solanales</taxon>
        <taxon>Solanaceae</taxon>
        <taxon>Nicotianoideae</taxon>
        <taxon>Nicotianeae</taxon>
        <taxon>Nicotiana</taxon>
    </lineage>
</organism>
<evidence type="ECO:0000313" key="1">
    <source>
        <dbReference type="Proteomes" id="UP000790787"/>
    </source>
</evidence>
<reference evidence="2" key="2">
    <citation type="submission" date="2025-08" db="UniProtKB">
        <authorList>
            <consortium name="RefSeq"/>
        </authorList>
    </citation>
    <scope>IDENTIFICATION</scope>
    <source>
        <tissue evidence="2">Leaf</tissue>
    </source>
</reference>
<name>A0AC58RWT6_TOBAC</name>
<reference evidence="1" key="1">
    <citation type="journal article" date="2014" name="Nat. Commun.">
        <title>The tobacco genome sequence and its comparison with those of tomato and potato.</title>
        <authorList>
            <person name="Sierro N."/>
            <person name="Battey J.N."/>
            <person name="Ouadi S."/>
            <person name="Bakaher N."/>
            <person name="Bovet L."/>
            <person name="Willig A."/>
            <person name="Goepfert S."/>
            <person name="Peitsch M.C."/>
            <person name="Ivanov N.V."/>
        </authorList>
    </citation>
    <scope>NUCLEOTIDE SEQUENCE [LARGE SCALE GENOMIC DNA]</scope>
</reference>
<dbReference type="Proteomes" id="UP000790787">
    <property type="component" value="Chromosome 9"/>
</dbReference>
<evidence type="ECO:0000313" key="2">
    <source>
        <dbReference type="RefSeq" id="XP_075077210.1"/>
    </source>
</evidence>
<sequence>MDLAREKKIMLEDDKELTADDVMKRKNDEPTTKRAEVTAGRAKAVIEKEDEDAKDAPPELEKRVNAMIDVLKEVNLGIDEELSPTYLSDLLAIDEEIIYIELLKEFKDVFDWSYKEMPDLDPKVVVHHLAVKNNACPVKHAQMFFRPDLVPLIESEVNKLIESGFIREVMPFGLKNAGAIYQRSMQNIFDNLLHTNVKCYVDDLVVKSREKSYHLKDLRVVFKLLRRYQLRMNPLK</sequence>
<gene>
    <name evidence="2" type="primary">LOC107806741</name>
</gene>